<dbReference type="SUPFAM" id="SSF48452">
    <property type="entry name" value="TPR-like"/>
    <property type="match status" value="1"/>
</dbReference>
<dbReference type="NCBIfam" id="TIGR02521">
    <property type="entry name" value="type_IV_pilW"/>
    <property type="match status" value="1"/>
</dbReference>
<dbReference type="Gene3D" id="1.25.40.10">
    <property type="entry name" value="Tetratricopeptide repeat domain"/>
    <property type="match status" value="1"/>
</dbReference>
<dbReference type="InterPro" id="IPR019734">
    <property type="entry name" value="TPR_rpt"/>
</dbReference>
<dbReference type="Pfam" id="PF13424">
    <property type="entry name" value="TPR_12"/>
    <property type="match status" value="1"/>
</dbReference>
<evidence type="ECO:0000313" key="5">
    <source>
        <dbReference type="EMBL" id="ENO13802.2"/>
    </source>
</evidence>
<dbReference type="PROSITE" id="PS50293">
    <property type="entry name" value="TPR_REGION"/>
    <property type="match status" value="1"/>
</dbReference>
<feature type="signal peptide" evidence="4">
    <location>
        <begin position="1"/>
        <end position="26"/>
    </location>
</feature>
<feature type="repeat" description="TPR" evidence="3">
    <location>
        <begin position="139"/>
        <end position="172"/>
    </location>
</feature>
<keyword evidence="1" id="KW-0677">Repeat</keyword>
<dbReference type="HOGENOM" id="CLU_003728_7_1_6"/>
<dbReference type="SMART" id="SM00028">
    <property type="entry name" value="TPR"/>
    <property type="match status" value="4"/>
</dbReference>
<evidence type="ECO:0000256" key="2">
    <source>
        <dbReference type="ARBA" id="ARBA00022803"/>
    </source>
</evidence>
<dbReference type="Pfam" id="PF13414">
    <property type="entry name" value="TPR_11"/>
    <property type="match status" value="1"/>
</dbReference>
<accession>N6WS04</accession>
<dbReference type="InterPro" id="IPR013360">
    <property type="entry name" value="Pilus_4_PilW"/>
</dbReference>
<reference evidence="5 6" key="1">
    <citation type="journal article" date="2013" name="Genome Announc.">
        <title>Genome Sequence of the Polycyclic Aromatic Hydrocarbon-Degrading Bacterium Strain Marinobacter nanhaiticus D15-8WT.</title>
        <authorList>
            <person name="Cui Z."/>
            <person name="Gao W."/>
            <person name="Li Q."/>
            <person name="Xu G."/>
            <person name="Zheng L."/>
        </authorList>
    </citation>
    <scope>NUCLEOTIDE SEQUENCE [LARGE SCALE GENOMIC DNA]</scope>
    <source>
        <strain evidence="5 6">D15-8W</strain>
    </source>
</reference>
<dbReference type="EMBL" id="APLQ01000014">
    <property type="protein sequence ID" value="ENO13802.2"/>
    <property type="molecule type" value="Genomic_DNA"/>
</dbReference>
<dbReference type="PANTHER" id="PTHR45586:SF1">
    <property type="entry name" value="LIPOPOLYSACCHARIDE ASSEMBLY PROTEIN B"/>
    <property type="match status" value="1"/>
</dbReference>
<sequence>MVARLLLLFGLLSLAGCVTTTNSPFAREADQQKAVKNYVRLGTAYISQGNYDRARDHLQRALQIDPDSPGALSAMGLIYQQEGEEELAEQSFRKAIDSDGGYTRGRLFYGAFLYGQGRYGDAREQFSRASKDTDFEDRGAIFYNLGRTQDQLGQHDAAVKSYRRAVELTRNNANYLLALSTSLIEQGNYDDAQRYYSRLAGMIQRDSKLTHSPDSLLTGLKLAHYYGDQHREASLALLLRNQYPESEQLKQYRALISNE</sequence>
<organism evidence="5 6">
    <name type="scientific">Marinobacter nanhaiticus D15-8W</name>
    <dbReference type="NCBI Taxonomy" id="626887"/>
    <lineage>
        <taxon>Bacteria</taxon>
        <taxon>Pseudomonadati</taxon>
        <taxon>Pseudomonadota</taxon>
        <taxon>Gammaproteobacteria</taxon>
        <taxon>Pseudomonadales</taxon>
        <taxon>Marinobacteraceae</taxon>
        <taxon>Marinobacter</taxon>
    </lineage>
</organism>
<dbReference type="InterPro" id="IPR011990">
    <property type="entry name" value="TPR-like_helical_dom_sf"/>
</dbReference>
<evidence type="ECO:0000256" key="4">
    <source>
        <dbReference type="SAM" id="SignalP"/>
    </source>
</evidence>
<name>N6WS04_9GAMM</name>
<feature type="repeat" description="TPR" evidence="3">
    <location>
        <begin position="69"/>
        <end position="102"/>
    </location>
</feature>
<keyword evidence="6" id="KW-1185">Reference proteome</keyword>
<dbReference type="InterPro" id="IPR051012">
    <property type="entry name" value="CellSynth/LPSAsmb/PSIAsmb"/>
</dbReference>
<feature type="repeat" description="TPR" evidence="3">
    <location>
        <begin position="35"/>
        <end position="68"/>
    </location>
</feature>
<gene>
    <name evidence="5" type="ORF">J057_20440</name>
</gene>
<evidence type="ECO:0000313" key="6">
    <source>
        <dbReference type="Proteomes" id="UP000013165"/>
    </source>
</evidence>
<evidence type="ECO:0000256" key="1">
    <source>
        <dbReference type="ARBA" id="ARBA00022737"/>
    </source>
</evidence>
<dbReference type="AlphaFoldDB" id="N6WS04"/>
<feature type="chain" id="PRO_5016607874" evidence="4">
    <location>
        <begin position="27"/>
        <end position="259"/>
    </location>
</feature>
<comment type="caution">
    <text evidence="5">The sequence shown here is derived from an EMBL/GenBank/DDBJ whole genome shotgun (WGS) entry which is preliminary data.</text>
</comment>
<keyword evidence="4" id="KW-0732">Signal</keyword>
<proteinExistence type="predicted"/>
<protein>
    <submittedName>
        <fullName evidence="5">Type IV pilus biogenesis/stability protein PilW</fullName>
    </submittedName>
</protein>
<dbReference type="Proteomes" id="UP000013165">
    <property type="component" value="Unassembled WGS sequence"/>
</dbReference>
<dbReference type="STRING" id="626887.J057_20440"/>
<dbReference type="PANTHER" id="PTHR45586">
    <property type="entry name" value="TPR REPEAT-CONTAINING PROTEIN PA4667"/>
    <property type="match status" value="1"/>
</dbReference>
<dbReference type="OrthoDB" id="9814042at2"/>
<dbReference type="PROSITE" id="PS50005">
    <property type="entry name" value="TPR"/>
    <property type="match status" value="3"/>
</dbReference>
<keyword evidence="2 3" id="KW-0802">TPR repeat</keyword>
<evidence type="ECO:0000256" key="3">
    <source>
        <dbReference type="PROSITE-ProRule" id="PRU00339"/>
    </source>
</evidence>
<dbReference type="eggNOG" id="COG3063">
    <property type="taxonomic scope" value="Bacteria"/>
</dbReference>
<dbReference type="PROSITE" id="PS51257">
    <property type="entry name" value="PROKAR_LIPOPROTEIN"/>
    <property type="match status" value="1"/>
</dbReference>
<dbReference type="PATRIC" id="fig|626887.3.peg.4090"/>